<proteinExistence type="predicted"/>
<keyword evidence="4" id="KW-1185">Reference proteome</keyword>
<evidence type="ECO:0000256" key="1">
    <source>
        <dbReference type="SAM" id="Phobius"/>
    </source>
</evidence>
<dbReference type="InterPro" id="IPR029030">
    <property type="entry name" value="Caspase-like_dom_sf"/>
</dbReference>
<dbReference type="AlphaFoldDB" id="A0A1N6IAL9"/>
<reference evidence="3 4" key="1">
    <citation type="submission" date="2016-12" db="EMBL/GenBank/DDBJ databases">
        <authorList>
            <person name="Song W.-J."/>
            <person name="Kurnit D.M."/>
        </authorList>
    </citation>
    <scope>NUCLEOTIDE SEQUENCE [LARGE SCALE GENOMIC DNA]</scope>
    <source>
        <strain evidence="3 4">ATCC 49181</strain>
    </source>
</reference>
<accession>A0A1N6IAL9</accession>
<organism evidence="3 4">
    <name type="scientific">Nitrosomonas cryotolerans ATCC 49181</name>
    <dbReference type="NCBI Taxonomy" id="1131553"/>
    <lineage>
        <taxon>Bacteria</taxon>
        <taxon>Pseudomonadati</taxon>
        <taxon>Pseudomonadota</taxon>
        <taxon>Betaproteobacteria</taxon>
        <taxon>Nitrosomonadales</taxon>
        <taxon>Nitrosomonadaceae</taxon>
        <taxon>Nitrosomonas</taxon>
    </lineage>
</organism>
<dbReference type="Proteomes" id="UP000185062">
    <property type="component" value="Unassembled WGS sequence"/>
</dbReference>
<gene>
    <name evidence="3" type="ORF">SAMN02743940_1678</name>
</gene>
<dbReference type="GO" id="GO:0004197">
    <property type="term" value="F:cysteine-type endopeptidase activity"/>
    <property type="evidence" value="ECO:0007669"/>
    <property type="project" value="InterPro"/>
</dbReference>
<dbReference type="PROSITE" id="PS50208">
    <property type="entry name" value="CASPASE_P20"/>
    <property type="match status" value="1"/>
</dbReference>
<dbReference type="InterPro" id="IPR052039">
    <property type="entry name" value="Caspase-related_regulators"/>
</dbReference>
<dbReference type="Pfam" id="PF00656">
    <property type="entry name" value="Peptidase_C14"/>
    <property type="match status" value="1"/>
</dbReference>
<protein>
    <submittedName>
        <fullName evidence="3">Caspase domain-containing protein</fullName>
    </submittedName>
</protein>
<dbReference type="Gene3D" id="3.40.50.1460">
    <property type="match status" value="1"/>
</dbReference>
<dbReference type="PANTHER" id="PTHR22576">
    <property type="entry name" value="MUCOSA ASSOCIATED LYMPHOID TISSUE LYMPHOMA TRANSLOCATION PROTEIN 1/PARACASPASE"/>
    <property type="match status" value="1"/>
</dbReference>
<dbReference type="PANTHER" id="PTHR22576:SF37">
    <property type="entry name" value="MUCOSA-ASSOCIATED LYMPHOID TISSUE LYMPHOMA TRANSLOCATION PROTEIN 1"/>
    <property type="match status" value="1"/>
</dbReference>
<evidence type="ECO:0000313" key="4">
    <source>
        <dbReference type="Proteomes" id="UP000185062"/>
    </source>
</evidence>
<evidence type="ECO:0000313" key="3">
    <source>
        <dbReference type="EMBL" id="SIO29088.1"/>
    </source>
</evidence>
<feature type="domain" description="Caspase family p20" evidence="2">
    <location>
        <begin position="43"/>
        <end position="170"/>
    </location>
</feature>
<dbReference type="SUPFAM" id="SSF52129">
    <property type="entry name" value="Caspase-like"/>
    <property type="match status" value="1"/>
</dbReference>
<dbReference type="eggNOG" id="COG4249">
    <property type="taxonomic scope" value="Bacteria"/>
</dbReference>
<dbReference type="InterPro" id="IPR011600">
    <property type="entry name" value="Pept_C14_caspase"/>
</dbReference>
<feature type="transmembrane region" description="Helical" evidence="1">
    <location>
        <begin position="20"/>
        <end position="43"/>
    </location>
</feature>
<dbReference type="EMBL" id="FSRO01000001">
    <property type="protein sequence ID" value="SIO29088.1"/>
    <property type="molecule type" value="Genomic_DNA"/>
</dbReference>
<name>A0A1N6IAL9_9PROT</name>
<dbReference type="STRING" id="44575.SAMN05216419_104713"/>
<dbReference type="InterPro" id="IPR001309">
    <property type="entry name" value="Pept_C14_p20"/>
</dbReference>
<dbReference type="GO" id="GO:0006508">
    <property type="term" value="P:proteolysis"/>
    <property type="evidence" value="ECO:0007669"/>
    <property type="project" value="InterPro"/>
</dbReference>
<sequence>MITAKRNTLNLSKIARSRCYLAIIFSTIIVVIASFLVSGNLAARNVAILIGVSDYRDAPLRTPTRDVDEIAEALRQIGWSTNVIKNPTKREVIASLKDFRAVSLQLSSNDIALVYFSGHGFQLGNQNYLMLGGEHSTFNSARASSLTSLDIIETLASSDAAKVILLDACRTPPFDPRNNIMLSQGLLQITAPSNTVLGFATAPHATALDGNEDISPYAKGIVFGLQNSRSLDDFFRSVRRSTIYATGGEQVPWEASSLLKDYALYSSSTSSVSPTDGSSGMSQLTVITQKREEIAQSETATLDQQQNQLVEYILEHIRNVSLRDIYIWDDRLADERDRRDFLDTVIWDHQNQTAAQFWGNLGESLVSGVLHPSCRAGGTLKHDCGDYDRAIYLPMNAKIAYKINTLSYKLGGRTDGLARMYEDGIYVKKDYLKAYDLYLEAKDRDGGKGTWSDYAWTDVNRLAQRLLTALSADIQVDGDFGANSCAALQSFIGKANCGRMISRGDFERLLRAAELI</sequence>
<keyword evidence="1" id="KW-0812">Transmembrane</keyword>
<keyword evidence="1" id="KW-0472">Membrane</keyword>
<keyword evidence="1" id="KW-1133">Transmembrane helix</keyword>
<evidence type="ECO:0000259" key="2">
    <source>
        <dbReference type="PROSITE" id="PS50208"/>
    </source>
</evidence>